<dbReference type="Proteomes" id="UP000266118">
    <property type="component" value="Chromosome"/>
</dbReference>
<keyword evidence="4" id="KW-0812">Transmembrane</keyword>
<dbReference type="SUPFAM" id="SSF55874">
    <property type="entry name" value="ATPase domain of HSP90 chaperone/DNA topoisomerase II/histidine kinase"/>
    <property type="match status" value="1"/>
</dbReference>
<dbReference type="SUPFAM" id="SSF63829">
    <property type="entry name" value="Calcium-dependent phosphotriesterase"/>
    <property type="match status" value="4"/>
</dbReference>
<keyword evidence="7" id="KW-0418">Kinase</keyword>
<feature type="domain" description="Histidine kinase" evidence="6">
    <location>
        <begin position="829"/>
        <end position="1045"/>
    </location>
</feature>
<dbReference type="RefSeq" id="WP_119987356.1">
    <property type="nucleotide sequence ID" value="NZ_CP032489.1"/>
</dbReference>
<feature type="transmembrane region" description="Helical" evidence="4">
    <location>
        <begin position="778"/>
        <end position="796"/>
    </location>
</feature>
<dbReference type="Pfam" id="PF00512">
    <property type="entry name" value="HisKA"/>
    <property type="match status" value="1"/>
</dbReference>
<dbReference type="PANTHER" id="PTHR43547">
    <property type="entry name" value="TWO-COMPONENT HISTIDINE KINASE"/>
    <property type="match status" value="1"/>
</dbReference>
<evidence type="ECO:0000256" key="2">
    <source>
        <dbReference type="ARBA" id="ARBA00012438"/>
    </source>
</evidence>
<dbReference type="InterPro" id="IPR013783">
    <property type="entry name" value="Ig-like_fold"/>
</dbReference>
<dbReference type="CDD" id="cd00082">
    <property type="entry name" value="HisKA"/>
    <property type="match status" value="1"/>
</dbReference>
<organism evidence="7 8">
    <name type="scientific">Arachidicoccus soli</name>
    <dbReference type="NCBI Taxonomy" id="2341117"/>
    <lineage>
        <taxon>Bacteria</taxon>
        <taxon>Pseudomonadati</taxon>
        <taxon>Bacteroidota</taxon>
        <taxon>Chitinophagia</taxon>
        <taxon>Chitinophagales</taxon>
        <taxon>Chitinophagaceae</taxon>
        <taxon>Arachidicoccus</taxon>
    </lineage>
</organism>
<dbReference type="InterPro" id="IPR003661">
    <property type="entry name" value="HisK_dim/P_dom"/>
</dbReference>
<accession>A0A386HQB5</accession>
<dbReference type="Gene3D" id="2.130.10.10">
    <property type="entry name" value="YVTN repeat-like/Quinoprotein amine dehydrogenase"/>
    <property type="match status" value="2"/>
</dbReference>
<dbReference type="SMART" id="SM00388">
    <property type="entry name" value="HisKA"/>
    <property type="match status" value="1"/>
</dbReference>
<dbReference type="FunFam" id="1.10.287.130:FF:000045">
    <property type="entry name" value="Two-component system sensor histidine kinase/response regulator"/>
    <property type="match status" value="1"/>
</dbReference>
<comment type="catalytic activity">
    <reaction evidence="1">
        <text>ATP + protein L-histidine = ADP + protein N-phospho-L-histidine.</text>
        <dbReference type="EC" id="2.7.13.3"/>
    </reaction>
</comment>
<feature type="signal peptide" evidence="5">
    <location>
        <begin position="1"/>
        <end position="27"/>
    </location>
</feature>
<evidence type="ECO:0000313" key="8">
    <source>
        <dbReference type="Proteomes" id="UP000266118"/>
    </source>
</evidence>
<keyword evidence="4" id="KW-1133">Transmembrane helix</keyword>
<evidence type="ECO:0000256" key="3">
    <source>
        <dbReference type="ARBA" id="ARBA00022553"/>
    </source>
</evidence>
<sequence length="1048" mass="119719">MTTRIKLFQTTCICLLFLFAHHVAAFSQPYYFRHYQVEKGLSNNTVFCCVQDKQGFIWMGTKEGLDRFNGYSFDVYRSGDNSGLGDSYIRSLYISPNGDMYVGTRIGVYKYLPSKEKFLKILKTNKEVTDIQKDTFGKLWIISDGNLIVYNEQTDVQTNYSNLHHFSANSICITPDKSLWIATPEGLLKKWLPQTQSFSTYDVFKNEQTNLSKWIERIIPTSSGKILIGTANYGAKYFNPEDSSYKNILTRNNSNNGIYVRDFLQTSDSTIWMATESGLFIYNLKKATYTNLTQNYGDIYSLSDNAIYTLCRDKEGGIWAGTYSGGINYYHPQYSFFEKYSPLNSNTTSLSGNLISEICPDSYGNLWIGTEDAGLNQFHLRNKVITHFKADDKKYSLDPNIHALLNIGSKLLIGTFEHGLDILDIPSGKIIQHYPSKNADKVLKSSFFVSLCRTQDGIIYTGTRFGLYTVDLNTGKFKNVNTDLSNYFIHSLREDNHQNLWIGTMGNGLYKLSLKTHQLENLKSAFAASNGAGINWITTIFNDDFNNIWVGTEGSGLFRYNAAKKIFENYSKNANFPGNTIYEILEDSKHTFWITTSKGLVHFNPLSKKVINIYTTANGLLSDQFNYSSAYKDSTGRMYFGSVKGMISFNPDNIKYSNFRPPVYILSLQAGDKKIKFPEVERKATTVELTSEQSSFFINFSALSYVAPEMTHYRYLMKGIDKHWITIESNQPVAYTMLPPGKYTFKVQAANQNGQWAGNIAQLKIKILPPFWRSDTAYLLYSLLTIAILFFIIRSYHLMMVEKGRRQIEEIEHEKDKEIYKSKIDFFTNVAHEIRTPLTLIKAPLEKIIKQIETLPHIKKYLLTMQRNTDRIVKLSEELLDFRKTEVNGFQLDLLPQDINAIIKEIVENFEEAIFSKKLQLQLHISHQPLIVNIDKEAFTKIISNLLNNAIKYAKNEIIITTIHLSKTSNNVTIVFQNDGIKIAPEMSEKIFEAFYRLDAAKGQSGSGLGLTLSRSLTLLHNGSLELVFEDDKFNTFILTLPFNTKNN</sequence>
<evidence type="ECO:0000256" key="4">
    <source>
        <dbReference type="SAM" id="Phobius"/>
    </source>
</evidence>
<dbReference type="EC" id="2.7.13.3" evidence="2"/>
<dbReference type="PRINTS" id="PR00344">
    <property type="entry name" value="BCTRLSENSOR"/>
</dbReference>
<dbReference type="PANTHER" id="PTHR43547:SF2">
    <property type="entry name" value="HYBRID SIGNAL TRANSDUCTION HISTIDINE KINASE C"/>
    <property type="match status" value="1"/>
</dbReference>
<dbReference type="Gene3D" id="3.30.565.10">
    <property type="entry name" value="Histidine kinase-like ATPase, C-terminal domain"/>
    <property type="match status" value="1"/>
</dbReference>
<dbReference type="InterPro" id="IPR036097">
    <property type="entry name" value="HisK_dim/P_sf"/>
</dbReference>
<dbReference type="InterPro" id="IPR005467">
    <property type="entry name" value="His_kinase_dom"/>
</dbReference>
<name>A0A386HQB5_9BACT</name>
<dbReference type="SMART" id="SM00387">
    <property type="entry name" value="HATPase_c"/>
    <property type="match status" value="1"/>
</dbReference>
<dbReference type="Gene3D" id="2.60.40.10">
    <property type="entry name" value="Immunoglobulins"/>
    <property type="match status" value="1"/>
</dbReference>
<keyword evidence="7" id="KW-0808">Transferase</keyword>
<dbReference type="CDD" id="cd00075">
    <property type="entry name" value="HATPase"/>
    <property type="match status" value="1"/>
</dbReference>
<dbReference type="InterPro" id="IPR011123">
    <property type="entry name" value="Y_Y_Y"/>
</dbReference>
<proteinExistence type="predicted"/>
<dbReference type="PROSITE" id="PS50109">
    <property type="entry name" value="HIS_KIN"/>
    <property type="match status" value="1"/>
</dbReference>
<dbReference type="InterPro" id="IPR004358">
    <property type="entry name" value="Sig_transdc_His_kin-like_C"/>
</dbReference>
<dbReference type="InterPro" id="IPR015943">
    <property type="entry name" value="WD40/YVTN_repeat-like_dom_sf"/>
</dbReference>
<keyword evidence="8" id="KW-1185">Reference proteome</keyword>
<dbReference type="Gene3D" id="1.10.287.130">
    <property type="match status" value="1"/>
</dbReference>
<dbReference type="InterPro" id="IPR003594">
    <property type="entry name" value="HATPase_dom"/>
</dbReference>
<dbReference type="InterPro" id="IPR011110">
    <property type="entry name" value="Reg_prop"/>
</dbReference>
<keyword evidence="3" id="KW-0597">Phosphoprotein</keyword>
<keyword evidence="5" id="KW-0732">Signal</keyword>
<evidence type="ECO:0000259" key="6">
    <source>
        <dbReference type="PROSITE" id="PS50109"/>
    </source>
</evidence>
<dbReference type="Pfam" id="PF07494">
    <property type="entry name" value="Reg_prop"/>
    <property type="match status" value="4"/>
</dbReference>
<evidence type="ECO:0000256" key="1">
    <source>
        <dbReference type="ARBA" id="ARBA00000085"/>
    </source>
</evidence>
<reference evidence="7 8" key="1">
    <citation type="submission" date="2018-09" db="EMBL/GenBank/DDBJ databases">
        <title>Arachidicoccus sp. nov., a bacterium isolated from soil.</title>
        <authorList>
            <person name="Weon H.-Y."/>
            <person name="Kwon S.-W."/>
            <person name="Lee S.A."/>
        </authorList>
    </citation>
    <scope>NUCLEOTIDE SEQUENCE [LARGE SCALE GENOMIC DNA]</scope>
    <source>
        <strain evidence="7 8">KIS59-12</strain>
    </source>
</reference>
<feature type="chain" id="PRO_5017359866" description="histidine kinase" evidence="5">
    <location>
        <begin position="28"/>
        <end position="1048"/>
    </location>
</feature>
<dbReference type="OrthoDB" id="9809670at2"/>
<dbReference type="SUPFAM" id="SSF47384">
    <property type="entry name" value="Homodimeric domain of signal transducing histidine kinase"/>
    <property type="match status" value="1"/>
</dbReference>
<evidence type="ECO:0000256" key="5">
    <source>
        <dbReference type="SAM" id="SignalP"/>
    </source>
</evidence>
<dbReference type="KEGG" id="ark:D6B99_09290"/>
<evidence type="ECO:0000313" key="7">
    <source>
        <dbReference type="EMBL" id="AYD47766.1"/>
    </source>
</evidence>
<dbReference type="Pfam" id="PF07495">
    <property type="entry name" value="Y_Y_Y"/>
    <property type="match status" value="1"/>
</dbReference>
<protein>
    <recommendedName>
        <fullName evidence="2">histidine kinase</fullName>
        <ecNumber evidence="2">2.7.13.3</ecNumber>
    </recommendedName>
</protein>
<dbReference type="GO" id="GO:0000155">
    <property type="term" value="F:phosphorelay sensor kinase activity"/>
    <property type="evidence" value="ECO:0007669"/>
    <property type="project" value="InterPro"/>
</dbReference>
<gene>
    <name evidence="7" type="ORF">D6B99_09290</name>
</gene>
<keyword evidence="4" id="KW-0472">Membrane</keyword>
<dbReference type="Pfam" id="PF02518">
    <property type="entry name" value="HATPase_c"/>
    <property type="match status" value="1"/>
</dbReference>
<dbReference type="AlphaFoldDB" id="A0A386HQB5"/>
<dbReference type="InterPro" id="IPR036890">
    <property type="entry name" value="HATPase_C_sf"/>
</dbReference>
<dbReference type="EMBL" id="CP032489">
    <property type="protein sequence ID" value="AYD47766.1"/>
    <property type="molecule type" value="Genomic_DNA"/>
</dbReference>